<reference evidence="2 3" key="1">
    <citation type="submission" date="2017-11" db="EMBL/GenBank/DDBJ databases">
        <title>Taxonomic description and genome sequences of Spirosoma HA7 sp. nov., isolated from pollen microhabitat of Corylus avellana.</title>
        <authorList>
            <person name="Ambika Manirajan B."/>
            <person name="Suarez C."/>
            <person name="Ratering S."/>
            <person name="Geissler-Plaum R."/>
            <person name="Cardinale M."/>
            <person name="Sylvia S."/>
        </authorList>
    </citation>
    <scope>NUCLEOTIDE SEQUENCE [LARGE SCALE GENOMIC DNA]</scope>
    <source>
        <strain evidence="2 3">HA7</strain>
    </source>
</reference>
<dbReference type="Gene3D" id="3.40.50.300">
    <property type="entry name" value="P-loop containing nucleotide triphosphate hydrolases"/>
    <property type="match status" value="1"/>
</dbReference>
<keyword evidence="3" id="KW-1185">Reference proteome</keyword>
<sequence>MRTMNTRFDGFLTRLSISNSSTNLKRNFGSTPLPILNKRLTMTSTDPFAKAGYRLHRLEVLNWGTFNQKVWHIEPNGDNALLTGDIGAGKSTLVDALTTLLVRNDRITYNKAAGSDKRERTLKSYVLGAFKGEKLETSHKSKAVYLREPGTTHTVLLAYFTNQNTNQVVTLAQVFWLADVTDSPHKFFVVSERELTVKQHFVGFDSIRDLKRRLREQKEWVYDTFEDYSTRFRALLGIRSEEALDLFYQTISMKQVANLTDFVRAQMLAKTDIDQTIETVIRRFDDLNAAYEAVQQAQRQLLLLEPITSRWQTYKQQEAAIADLAQIADELPLFFAYHKAQLYREELDACDTYYGIEAGKRDELEREVDDTTARLNDLRIARETSSVGQRLKAIAQEIDSKNDVRAKRTANAKQSRELCTLLDLATALDVATFTVNLRQLNQVAEQLDKHRVVVQQERDRLMQHLWQLADDRNELQTEIVSLKQRKTQIPDRWLTIRRRIAEAASLTETDLPFAGELIRVKPTETAWEGAIERRLRGLGLSLLVHDTDYSRVADAVERITLGERVVYYRTIGHDYRSIDRLSAQSLVNKVDIKDDSPFFDWLDTQLRQEHNLICCESVDEFRRTPYAMTRNGQVKMGKMRHEKDDRRDLTNRRDYVLGWSNEQKINALTRQLAELDAQLGRTKTQFDEHERVLKQIDGQSRAIDELRKQRDFADLDWPHTAAEIEQLETERQTLTGQSSELSRLEEAIQQTKKTLDLKKEAYKKQAEEVGKLKNQTTTLADKLYNALDTMDVVNQDADLLESFFRSDDDVMEQLPLWLQRLNRLTIPNDQLSSTHKAAIVERLGTADLNAGNIERKEDELRKQLTGKDGEIDKLTGQKERTGQDVVKKMQQYCHAFPVESRDYEASVTPIAARDFEELYQRITDDDLPRHRERFRRELKEGTINSIVHLQMQLGKSEKDVKDKIQKINERLAEITYDTALDTYIQLVPEPVTTADIATFKNDLRNCLSNSYGDTDNYAERKFADVKQILDKLMSQDEVDKRWRDKVTDVRQWYSFGASERYKETHTEKEYYSDSSGKSGGQKEKLAYTILASAISYQYNITWEGAPRTFRLVVIDEAFGRGSKESTRYGLELFGRMNLQLLIVTPGEKVNIIQQIRSACALCG</sequence>
<dbReference type="KEGG" id="spir:CWM47_17235"/>
<keyword evidence="1" id="KW-0175">Coiled coil</keyword>
<keyword evidence="2" id="KW-0540">Nuclease</keyword>
<feature type="coiled-coil region" evidence="1">
    <location>
        <begin position="437"/>
        <end position="485"/>
    </location>
</feature>
<dbReference type="AlphaFoldDB" id="A0A2K8Z0K6"/>
<dbReference type="SUPFAM" id="SSF52540">
    <property type="entry name" value="P-loop containing nucleoside triphosphate hydrolases"/>
    <property type="match status" value="1"/>
</dbReference>
<dbReference type="Pfam" id="PF13558">
    <property type="entry name" value="SbcC_Walker_B"/>
    <property type="match status" value="1"/>
</dbReference>
<organism evidence="2 3">
    <name type="scientific">Spirosoma pollinicola</name>
    <dbReference type="NCBI Taxonomy" id="2057025"/>
    <lineage>
        <taxon>Bacteria</taxon>
        <taxon>Pseudomonadati</taxon>
        <taxon>Bacteroidota</taxon>
        <taxon>Cytophagia</taxon>
        <taxon>Cytophagales</taxon>
        <taxon>Cytophagaceae</taxon>
        <taxon>Spirosoma</taxon>
    </lineage>
</organism>
<evidence type="ECO:0000256" key="1">
    <source>
        <dbReference type="SAM" id="Coils"/>
    </source>
</evidence>
<dbReference type="OrthoDB" id="174137at2"/>
<dbReference type="Proteomes" id="UP000232883">
    <property type="component" value="Chromosome"/>
</dbReference>
<accession>A0A2K8Z0K6</accession>
<evidence type="ECO:0000313" key="3">
    <source>
        <dbReference type="Proteomes" id="UP000232883"/>
    </source>
</evidence>
<dbReference type="PANTHER" id="PTHR23159:SF60">
    <property type="entry name" value="SPINDLE ASSEMBLY ABNORMAL PROTEIN 4"/>
    <property type="match status" value="1"/>
</dbReference>
<dbReference type="PANTHER" id="PTHR23159">
    <property type="entry name" value="CENTROSOMAL PROTEIN 2"/>
    <property type="match status" value="1"/>
</dbReference>
<dbReference type="InterPro" id="IPR027417">
    <property type="entry name" value="P-loop_NTPase"/>
</dbReference>
<keyword evidence="2" id="KW-0378">Hydrolase</keyword>
<feature type="coiled-coil region" evidence="1">
    <location>
        <begin position="665"/>
        <end position="775"/>
    </location>
</feature>
<dbReference type="GO" id="GO:0004527">
    <property type="term" value="F:exonuclease activity"/>
    <property type="evidence" value="ECO:0007669"/>
    <property type="project" value="UniProtKB-KW"/>
</dbReference>
<proteinExistence type="predicted"/>
<protein>
    <submittedName>
        <fullName evidence="2">ATP-dependent exonuclease SbcCD, C subunit-like protein</fullName>
    </submittedName>
</protein>
<dbReference type="EMBL" id="CP025096">
    <property type="protein sequence ID" value="AUD03423.1"/>
    <property type="molecule type" value="Genomic_DNA"/>
</dbReference>
<keyword evidence="2" id="KW-0269">Exonuclease</keyword>
<gene>
    <name evidence="2" type="ORF">CWM47_17235</name>
</gene>
<name>A0A2K8Z0K6_9BACT</name>
<evidence type="ECO:0000313" key="2">
    <source>
        <dbReference type="EMBL" id="AUD03423.1"/>
    </source>
</evidence>
<dbReference type="Pfam" id="PF13555">
    <property type="entry name" value="AAA_29"/>
    <property type="match status" value="1"/>
</dbReference>